<evidence type="ECO:0000313" key="2">
    <source>
        <dbReference type="Proteomes" id="UP000217895"/>
    </source>
</evidence>
<evidence type="ECO:0008006" key="3">
    <source>
        <dbReference type="Google" id="ProtNLM"/>
    </source>
</evidence>
<dbReference type="Proteomes" id="UP000217895">
    <property type="component" value="Chromosome"/>
</dbReference>
<protein>
    <recommendedName>
        <fullName evidence="3">PEP-CTERM protein-sorting domain-containing protein</fullName>
    </recommendedName>
</protein>
<evidence type="ECO:0000313" key="1">
    <source>
        <dbReference type="EMBL" id="BAY57009.1"/>
    </source>
</evidence>
<organism evidence="1 2">
    <name type="scientific">Leptolyngbya boryana NIES-2135</name>
    <dbReference type="NCBI Taxonomy" id="1973484"/>
    <lineage>
        <taxon>Bacteria</taxon>
        <taxon>Bacillati</taxon>
        <taxon>Cyanobacteriota</taxon>
        <taxon>Cyanophyceae</taxon>
        <taxon>Leptolyngbyales</taxon>
        <taxon>Leptolyngbyaceae</taxon>
        <taxon>Leptolyngbya group</taxon>
        <taxon>Leptolyngbya</taxon>
    </lineage>
</organism>
<dbReference type="EMBL" id="AP018203">
    <property type="protein sequence ID" value="BAY57009.1"/>
    <property type="molecule type" value="Genomic_DNA"/>
</dbReference>
<keyword evidence="2" id="KW-1185">Reference proteome</keyword>
<sequence length="202" mass="22297">MRTFSTIVLATIGWIGLSSISSPLNATIVSNFEITVDRSFDSDRLPPVGTKGFGTLTFDESQIQYNENNFFDPYARPPFGYYAQRPTSLSLDFFNRRYTQVNDSSIGRSTTYFSFNRTDTGSYQLKGFLVGTSDESSSLAISSNGFAAAFNNAGLAYGTVQLTSSEVIPEPSMIAGVPVALMFGWLSHQKLKRRRSKTIVLK</sequence>
<reference evidence="1 2" key="1">
    <citation type="submission" date="2017-06" db="EMBL/GenBank/DDBJ databases">
        <title>Genome sequencing of cyanobaciteial culture collection at National Institute for Environmental Studies (NIES).</title>
        <authorList>
            <person name="Hirose Y."/>
            <person name="Shimura Y."/>
            <person name="Fujisawa T."/>
            <person name="Nakamura Y."/>
            <person name="Kawachi M."/>
        </authorList>
    </citation>
    <scope>NUCLEOTIDE SEQUENCE [LARGE SCALE GENOMIC DNA]</scope>
    <source>
        <strain evidence="1 2">NIES-2135</strain>
    </source>
</reference>
<proteinExistence type="predicted"/>
<accession>A0A1Z4JJT0</accession>
<dbReference type="AlphaFoldDB" id="A0A1Z4JJT0"/>
<name>A0A1Z4JJT0_LEPBY</name>
<gene>
    <name evidence="1" type="ORF">NIES2135_38720</name>
</gene>